<evidence type="ECO:0000313" key="1">
    <source>
        <dbReference type="EMBL" id="GAA1772982.1"/>
    </source>
</evidence>
<comment type="caution">
    <text evidence="1">The sequence shown here is derived from an EMBL/GenBank/DDBJ whole genome shotgun (WGS) entry which is preliminary data.</text>
</comment>
<dbReference type="Proteomes" id="UP001501204">
    <property type="component" value="Unassembled WGS sequence"/>
</dbReference>
<gene>
    <name evidence="1" type="ORF">GCM10009767_33640</name>
</gene>
<sequence length="72" mass="7642">MLLTEAPAVSGGVRWRVGAFGGVRGGPGVSSAARQDGHKYIRLADALPEGQGRVASHTRPCTRVESRWLKLS</sequence>
<accession>A0ABN2L3H1</accession>
<proteinExistence type="predicted"/>
<name>A0ABN2L3H1_9MICC</name>
<evidence type="ECO:0000313" key="2">
    <source>
        <dbReference type="Proteomes" id="UP001501204"/>
    </source>
</evidence>
<keyword evidence="2" id="KW-1185">Reference proteome</keyword>
<reference evidence="1 2" key="1">
    <citation type="journal article" date="2019" name="Int. J. Syst. Evol. Microbiol.">
        <title>The Global Catalogue of Microorganisms (GCM) 10K type strain sequencing project: providing services to taxonomists for standard genome sequencing and annotation.</title>
        <authorList>
            <consortium name="The Broad Institute Genomics Platform"/>
            <consortium name="The Broad Institute Genome Sequencing Center for Infectious Disease"/>
            <person name="Wu L."/>
            <person name="Ma J."/>
        </authorList>
    </citation>
    <scope>NUCLEOTIDE SEQUENCE [LARGE SCALE GENOMIC DNA]</scope>
    <source>
        <strain evidence="1 2">JCM 14735</strain>
    </source>
</reference>
<organism evidence="1 2">
    <name type="scientific">Kocuria aegyptia</name>
    <dbReference type="NCBI Taxonomy" id="330943"/>
    <lineage>
        <taxon>Bacteria</taxon>
        <taxon>Bacillati</taxon>
        <taxon>Actinomycetota</taxon>
        <taxon>Actinomycetes</taxon>
        <taxon>Micrococcales</taxon>
        <taxon>Micrococcaceae</taxon>
        <taxon>Kocuria</taxon>
    </lineage>
</organism>
<protein>
    <submittedName>
        <fullName evidence="1">Uncharacterized protein</fullName>
    </submittedName>
</protein>
<dbReference type="EMBL" id="BAAAOA010000046">
    <property type="protein sequence ID" value="GAA1772982.1"/>
    <property type="molecule type" value="Genomic_DNA"/>
</dbReference>